<dbReference type="Proteomes" id="UP000006250">
    <property type="component" value="Unassembled WGS sequence"/>
</dbReference>
<evidence type="ECO:0000259" key="1">
    <source>
        <dbReference type="Pfam" id="PF09722"/>
    </source>
</evidence>
<comment type="caution">
    <text evidence="2">The sequence shown here is derived from an EMBL/GenBank/DDBJ whole genome shotgun (WGS) entry which is preliminary data.</text>
</comment>
<sequence>MPVYPKLKQSVSSRLGKQTARFWVKRDTPSGAFELCEEKRSRASLTYSSVRTRSTTCGVCSQKYQLKKRENSAIYTESIEDISLIADIIKRATEVFGNKEKAQQWLSKPLSVFHKKSPLQYAETKEGADFVLDILGRIEYGVFS</sequence>
<evidence type="ECO:0000313" key="2">
    <source>
        <dbReference type="EMBL" id="EFL49822.1"/>
    </source>
</evidence>
<protein>
    <recommendedName>
        <fullName evidence="1">Antitoxin Xre/MbcA/ParS-like toxin-binding domain-containing protein</fullName>
    </recommendedName>
</protein>
<dbReference type="InterPro" id="IPR024467">
    <property type="entry name" value="Xre/MbcA/ParS-like_toxin-bd"/>
</dbReference>
<dbReference type="OrthoDB" id="428683at2"/>
<dbReference type="EMBL" id="AECZ01000032">
    <property type="protein sequence ID" value="EFL49822.1"/>
    <property type="molecule type" value="Genomic_DNA"/>
</dbReference>
<reference evidence="2 3" key="1">
    <citation type="submission" date="2010-08" db="EMBL/GenBank/DDBJ databases">
        <title>The draft genome of Desulfovibrio fructosovorans JJ.</title>
        <authorList>
            <consortium name="US DOE Joint Genome Institute (JGI-PGF)"/>
            <person name="Lucas S."/>
            <person name="Copeland A."/>
            <person name="Lapidus A."/>
            <person name="Cheng J.-F."/>
            <person name="Bruce D."/>
            <person name="Goodwin L."/>
            <person name="Pitluck S."/>
            <person name="Land M.L."/>
            <person name="Hauser L."/>
            <person name="Chang Y.-J."/>
            <person name="Jeffries C."/>
            <person name="Wall J.D."/>
            <person name="Stahl D.A."/>
            <person name="Arkin A.P."/>
            <person name="Dehal P."/>
            <person name="Stolyar S.M."/>
            <person name="Hazen T.C."/>
            <person name="Woyke T.J."/>
        </authorList>
    </citation>
    <scope>NUCLEOTIDE SEQUENCE [LARGE SCALE GENOMIC DNA]</scope>
    <source>
        <strain evidence="2 3">JJ</strain>
    </source>
</reference>
<dbReference type="AlphaFoldDB" id="E1K0Q8"/>
<dbReference type="InterPro" id="IPR011979">
    <property type="entry name" value="Antitox_Xre"/>
</dbReference>
<dbReference type="eggNOG" id="COG5642">
    <property type="taxonomic scope" value="Bacteria"/>
</dbReference>
<organism evidence="2 3">
    <name type="scientific">Solidesulfovibrio fructosivorans JJ]</name>
    <dbReference type="NCBI Taxonomy" id="596151"/>
    <lineage>
        <taxon>Bacteria</taxon>
        <taxon>Pseudomonadati</taxon>
        <taxon>Thermodesulfobacteriota</taxon>
        <taxon>Desulfovibrionia</taxon>
        <taxon>Desulfovibrionales</taxon>
        <taxon>Desulfovibrionaceae</taxon>
        <taxon>Solidesulfovibrio</taxon>
    </lineage>
</organism>
<dbReference type="Pfam" id="PF09722">
    <property type="entry name" value="Xre_MbcA_ParS_C"/>
    <property type="match status" value="1"/>
</dbReference>
<keyword evidence="3" id="KW-1185">Reference proteome</keyword>
<gene>
    <name evidence="2" type="ORF">DesfrDRAFT_3458</name>
</gene>
<accession>E1K0Q8</accession>
<dbReference type="STRING" id="596151.DesfrDRAFT_3458"/>
<dbReference type="RefSeq" id="WP_005996004.1">
    <property type="nucleotide sequence ID" value="NZ_AECZ01000032.1"/>
</dbReference>
<dbReference type="NCBIfam" id="TIGR02293">
    <property type="entry name" value="TAS_TIGR02293"/>
    <property type="match status" value="1"/>
</dbReference>
<name>E1K0Q8_SOLFR</name>
<feature type="domain" description="Antitoxin Xre/MbcA/ParS-like toxin-binding" evidence="1">
    <location>
        <begin position="92"/>
        <end position="141"/>
    </location>
</feature>
<proteinExistence type="predicted"/>
<evidence type="ECO:0000313" key="3">
    <source>
        <dbReference type="Proteomes" id="UP000006250"/>
    </source>
</evidence>